<dbReference type="EMBL" id="RBLI01000003">
    <property type="protein sequence ID" value="RKS43160.1"/>
    <property type="molecule type" value="Genomic_DNA"/>
</dbReference>
<keyword evidence="2" id="KW-1185">Reference proteome</keyword>
<gene>
    <name evidence="1" type="ORF">BDE18_4109</name>
</gene>
<evidence type="ECO:0000313" key="1">
    <source>
        <dbReference type="EMBL" id="RKS43160.1"/>
    </source>
</evidence>
<reference evidence="1" key="1">
    <citation type="submission" date="2018-10" db="EMBL/GenBank/DDBJ databases">
        <title>Genomic Encyclopedia of Archaeal and Bacterial Type Strains, Phase II (KMG-II): from individual species to whole genera.</title>
        <authorList>
            <person name="Goeker M."/>
        </authorList>
    </citation>
    <scope>NUCLEOTIDE SEQUENCE [LARGE SCALE GENOMIC DNA]</scope>
    <source>
        <strain evidence="1">DSM 2944</strain>
    </source>
</reference>
<proteinExistence type="predicted"/>
<evidence type="ECO:0000313" key="2">
    <source>
        <dbReference type="Proteomes" id="UP000273626"/>
    </source>
</evidence>
<dbReference type="Proteomes" id="UP000273626">
    <property type="component" value="Unassembled WGS sequence"/>
</dbReference>
<protein>
    <submittedName>
        <fullName evidence="1">Uncharacterized protein</fullName>
    </submittedName>
</protein>
<comment type="caution">
    <text evidence="1">The sequence shown here is derived from an EMBL/GenBank/DDBJ whole genome shotgun (WGS) entry which is preliminary data.</text>
</comment>
<organism evidence="1 2">
    <name type="scientific">Paracoccus pantotrophus</name>
    <name type="common">Thiosphaera pantotropha</name>
    <dbReference type="NCBI Taxonomy" id="82367"/>
    <lineage>
        <taxon>Bacteria</taxon>
        <taxon>Pseudomonadati</taxon>
        <taxon>Pseudomonadota</taxon>
        <taxon>Alphaproteobacteria</taxon>
        <taxon>Rhodobacterales</taxon>
        <taxon>Paracoccaceae</taxon>
        <taxon>Paracoccus</taxon>
    </lineage>
</organism>
<accession>A0ABX9S590</accession>
<sequence length="35" mass="3619">MDRNTCYHEWNFEGGGVTAGIAAAFGANDNDGAAD</sequence>
<name>A0ABX9S590_PARPN</name>